<dbReference type="Pfam" id="PF13561">
    <property type="entry name" value="adh_short_C2"/>
    <property type="match status" value="1"/>
</dbReference>
<organism evidence="4 5">
    <name type="scientific">Rotaria socialis</name>
    <dbReference type="NCBI Taxonomy" id="392032"/>
    <lineage>
        <taxon>Eukaryota</taxon>
        <taxon>Metazoa</taxon>
        <taxon>Spiralia</taxon>
        <taxon>Gnathifera</taxon>
        <taxon>Rotifera</taxon>
        <taxon>Eurotatoria</taxon>
        <taxon>Bdelloidea</taxon>
        <taxon>Philodinida</taxon>
        <taxon>Philodinidae</taxon>
        <taxon>Rotaria</taxon>
    </lineage>
</organism>
<dbReference type="InterPro" id="IPR036291">
    <property type="entry name" value="NAD(P)-bd_dom_sf"/>
</dbReference>
<evidence type="ECO:0000256" key="1">
    <source>
        <dbReference type="ARBA" id="ARBA00006484"/>
    </source>
</evidence>
<evidence type="ECO:0000313" key="3">
    <source>
        <dbReference type="EMBL" id="CAF3383455.1"/>
    </source>
</evidence>
<sequence>MNSCILENQQSGKLDGRVAIVTGSPKGIGAAIAKHLALAGASTVINYLSSQQDADRVVNDIASRGGKAISIQADVREEADIKCLFVRVKTAYGRIDILVNNAGVYEFRSIENVTVEHYHKHFSVNVVGLILCSREAVKYFDRVTNGAITGSAAVDAVTVVLARELGPRKIRVNAIRLGTTITESSRAAGFIGSSFEAQIIAQTPFDRLAQPDDIARAAVFLASDDFAWVSGESLRVYGGSVNSPLTLEKSYRFKGMSNNSLRIKKFHQWYNKVILLRKNSNAKMVTIKI</sequence>
<dbReference type="InterPro" id="IPR002347">
    <property type="entry name" value="SDR_fam"/>
</dbReference>
<dbReference type="SUPFAM" id="SSF51735">
    <property type="entry name" value="NAD(P)-binding Rossmann-fold domains"/>
    <property type="match status" value="1"/>
</dbReference>
<gene>
    <name evidence="3" type="ORF">KIK155_LOCUS6520</name>
    <name evidence="4" type="ORF">TOA249_LOCUS22341</name>
</gene>
<dbReference type="PANTHER" id="PTHR48107:SF7">
    <property type="entry name" value="RE15974P"/>
    <property type="match status" value="1"/>
</dbReference>
<evidence type="ECO:0000313" key="5">
    <source>
        <dbReference type="Proteomes" id="UP000663838"/>
    </source>
</evidence>
<proteinExistence type="inferred from homology"/>
<reference evidence="4" key="1">
    <citation type="submission" date="2021-02" db="EMBL/GenBank/DDBJ databases">
        <authorList>
            <person name="Nowell W R."/>
        </authorList>
    </citation>
    <scope>NUCLEOTIDE SEQUENCE</scope>
</reference>
<dbReference type="PANTHER" id="PTHR48107">
    <property type="entry name" value="NADPH-DEPENDENT ALDEHYDE REDUCTASE-LIKE PROTEIN, CHLOROPLASTIC-RELATED"/>
    <property type="match status" value="1"/>
</dbReference>
<dbReference type="Proteomes" id="UP000663838">
    <property type="component" value="Unassembled WGS sequence"/>
</dbReference>
<keyword evidence="2" id="KW-0560">Oxidoreductase</keyword>
<dbReference type="AlphaFoldDB" id="A0A821NES9"/>
<name>A0A821NES9_9BILA</name>
<dbReference type="Gene3D" id="3.40.50.720">
    <property type="entry name" value="NAD(P)-binding Rossmann-like Domain"/>
    <property type="match status" value="1"/>
</dbReference>
<accession>A0A821NES9</accession>
<dbReference type="PRINTS" id="PR00081">
    <property type="entry name" value="GDHRDH"/>
</dbReference>
<dbReference type="EMBL" id="CAJOBS010002022">
    <property type="protein sequence ID" value="CAF4784331.1"/>
    <property type="molecule type" value="Genomic_DNA"/>
</dbReference>
<dbReference type="EMBL" id="CAJNYV010000776">
    <property type="protein sequence ID" value="CAF3383455.1"/>
    <property type="molecule type" value="Genomic_DNA"/>
</dbReference>
<comment type="similarity">
    <text evidence="1">Belongs to the short-chain dehydrogenases/reductases (SDR) family.</text>
</comment>
<dbReference type="Pfam" id="PF00106">
    <property type="entry name" value="adh_short"/>
    <property type="match status" value="1"/>
</dbReference>
<protein>
    <submittedName>
        <fullName evidence="4">Uncharacterized protein</fullName>
    </submittedName>
</protein>
<dbReference type="GO" id="GO:0016614">
    <property type="term" value="F:oxidoreductase activity, acting on CH-OH group of donors"/>
    <property type="evidence" value="ECO:0007669"/>
    <property type="project" value="UniProtKB-ARBA"/>
</dbReference>
<dbReference type="Proteomes" id="UP000663865">
    <property type="component" value="Unassembled WGS sequence"/>
</dbReference>
<comment type="caution">
    <text evidence="4">The sequence shown here is derived from an EMBL/GenBank/DDBJ whole genome shotgun (WGS) entry which is preliminary data.</text>
</comment>
<dbReference type="FunFam" id="3.40.50.720:FF:000084">
    <property type="entry name" value="Short-chain dehydrogenase reductase"/>
    <property type="match status" value="1"/>
</dbReference>
<evidence type="ECO:0000256" key="2">
    <source>
        <dbReference type="ARBA" id="ARBA00023002"/>
    </source>
</evidence>
<evidence type="ECO:0000313" key="4">
    <source>
        <dbReference type="EMBL" id="CAF4784331.1"/>
    </source>
</evidence>